<keyword evidence="1" id="KW-0554">One-carbon metabolism</keyword>
<name>A0ABD5PA61_9EURY</name>
<dbReference type="InterPro" id="IPR045865">
    <property type="entry name" value="ACT-like_dom_sf"/>
</dbReference>
<dbReference type="EMBL" id="JBHSDS010000003">
    <property type="protein sequence ID" value="MFC4357613.1"/>
    <property type="molecule type" value="Genomic_DNA"/>
</dbReference>
<keyword evidence="5" id="KW-1185">Reference proteome</keyword>
<feature type="domain" description="ACT" evidence="3">
    <location>
        <begin position="7"/>
        <end position="81"/>
    </location>
</feature>
<dbReference type="Gene3D" id="3.30.70.260">
    <property type="match status" value="1"/>
</dbReference>
<evidence type="ECO:0000259" key="3">
    <source>
        <dbReference type="PROSITE" id="PS51671"/>
    </source>
</evidence>
<dbReference type="GO" id="GO:0008864">
    <property type="term" value="F:formyltetrahydrofolate deformylase activity"/>
    <property type="evidence" value="ECO:0007669"/>
    <property type="project" value="UniProtKB-EC"/>
</dbReference>
<proteinExistence type="predicted"/>
<organism evidence="4 5">
    <name type="scientific">Halobium salinum</name>
    <dbReference type="NCBI Taxonomy" id="1364940"/>
    <lineage>
        <taxon>Archaea</taxon>
        <taxon>Methanobacteriati</taxon>
        <taxon>Methanobacteriota</taxon>
        <taxon>Stenosarchaea group</taxon>
        <taxon>Halobacteria</taxon>
        <taxon>Halobacteriales</taxon>
        <taxon>Haloferacaceae</taxon>
        <taxon>Halobium</taxon>
    </lineage>
</organism>
<evidence type="ECO:0000256" key="1">
    <source>
        <dbReference type="ARBA" id="ARBA00022563"/>
    </source>
</evidence>
<dbReference type="PIRSF" id="PIRSF036480">
    <property type="entry name" value="FormyFH4_hydr"/>
    <property type="match status" value="1"/>
</dbReference>
<dbReference type="InterPro" id="IPR004810">
    <property type="entry name" value="PurU"/>
</dbReference>
<dbReference type="Pfam" id="PF00551">
    <property type="entry name" value="Formyl_trans_N"/>
    <property type="match status" value="1"/>
</dbReference>
<dbReference type="Pfam" id="PF13740">
    <property type="entry name" value="ACT_6"/>
    <property type="match status" value="1"/>
</dbReference>
<dbReference type="SUPFAM" id="SSF53328">
    <property type="entry name" value="Formyltransferase"/>
    <property type="match status" value="1"/>
</dbReference>
<dbReference type="RefSeq" id="WP_267622081.1">
    <property type="nucleotide sequence ID" value="NZ_JAODIW010000006.1"/>
</dbReference>
<dbReference type="Gene3D" id="3.40.50.170">
    <property type="entry name" value="Formyl transferase, N-terminal domain"/>
    <property type="match status" value="1"/>
</dbReference>
<protein>
    <submittedName>
        <fullName evidence="4">Formyltetrahydrofolate deformylase</fullName>
        <ecNumber evidence="4">3.5.1.10</ecNumber>
    </submittedName>
</protein>
<dbReference type="InterPro" id="IPR036477">
    <property type="entry name" value="Formyl_transf_N_sf"/>
</dbReference>
<sequence length="331" mass="36453">MTRELTEITVIGDDKTGIVAGVTSLLFERGVNIEDIDQAVQEGIFRMTLHADTTEMVCTADTLRDALEDLGDDLGVEIHVRFPADRETQRIAVLATKESHPLERLFEAWANGDLGEGGADVACVIANRPDLEPLADHYDVPFHDVGGEKGVPDEDDLLDLLAEYDVDLIVLGRYMRILGPEVVFRYEDRIINVHPSLLPAFPGAAAYRQAKEEGVRVAGVTAHYVTTDLDQGPIITQRAFNVPDDASLDDIRERGQPLEAEALLEAVRLHLDDAATVHRGRTSLRDDADEEAYQLGMDPEVDRINPDRPIDGKVDVLRGKEEKEAEAGADD</sequence>
<evidence type="ECO:0000313" key="5">
    <source>
        <dbReference type="Proteomes" id="UP001595921"/>
    </source>
</evidence>
<dbReference type="EC" id="3.5.1.10" evidence="4"/>
<dbReference type="PANTHER" id="PTHR42706:SF1">
    <property type="entry name" value="FORMYLTETRAHYDROFOLATE DEFORMYLASE 2, MITOCHONDRIAL"/>
    <property type="match status" value="1"/>
</dbReference>
<dbReference type="AlphaFoldDB" id="A0ABD5PA61"/>
<gene>
    <name evidence="4" type="ORF">ACFO0N_06575</name>
</gene>
<comment type="caution">
    <text evidence="4">The sequence shown here is derived from an EMBL/GenBank/DDBJ whole genome shotgun (WGS) entry which is preliminary data.</text>
</comment>
<dbReference type="PRINTS" id="PR01575">
    <property type="entry name" value="FFH4HYDRLASE"/>
</dbReference>
<dbReference type="PROSITE" id="PS51671">
    <property type="entry name" value="ACT"/>
    <property type="match status" value="1"/>
</dbReference>
<evidence type="ECO:0000256" key="2">
    <source>
        <dbReference type="ARBA" id="ARBA00022801"/>
    </source>
</evidence>
<dbReference type="NCBIfam" id="NF004684">
    <property type="entry name" value="PRK06027.1"/>
    <property type="match status" value="1"/>
</dbReference>
<reference evidence="4 5" key="1">
    <citation type="journal article" date="2019" name="Int. J. Syst. Evol. Microbiol.">
        <title>The Global Catalogue of Microorganisms (GCM) 10K type strain sequencing project: providing services to taxonomists for standard genome sequencing and annotation.</title>
        <authorList>
            <consortium name="The Broad Institute Genomics Platform"/>
            <consortium name="The Broad Institute Genome Sequencing Center for Infectious Disease"/>
            <person name="Wu L."/>
            <person name="Ma J."/>
        </authorList>
    </citation>
    <scope>NUCLEOTIDE SEQUENCE [LARGE SCALE GENOMIC DNA]</scope>
    <source>
        <strain evidence="4 5">CGMCC 1.12553</strain>
    </source>
</reference>
<dbReference type="InterPro" id="IPR002376">
    <property type="entry name" value="Formyl_transf_N"/>
</dbReference>
<dbReference type="InterPro" id="IPR002912">
    <property type="entry name" value="ACT_dom"/>
</dbReference>
<dbReference type="SUPFAM" id="SSF55021">
    <property type="entry name" value="ACT-like"/>
    <property type="match status" value="1"/>
</dbReference>
<dbReference type="Proteomes" id="UP001595921">
    <property type="component" value="Unassembled WGS sequence"/>
</dbReference>
<accession>A0ABD5PA61</accession>
<evidence type="ECO:0000313" key="4">
    <source>
        <dbReference type="EMBL" id="MFC4357613.1"/>
    </source>
</evidence>
<keyword evidence="2 4" id="KW-0378">Hydrolase</keyword>
<dbReference type="GO" id="GO:0006730">
    <property type="term" value="P:one-carbon metabolic process"/>
    <property type="evidence" value="ECO:0007669"/>
    <property type="project" value="UniProtKB-KW"/>
</dbReference>
<dbReference type="PANTHER" id="PTHR42706">
    <property type="entry name" value="FORMYLTETRAHYDROFOLATE DEFORMYLASE"/>
    <property type="match status" value="1"/>
</dbReference>